<feature type="chain" id="PRO_5039075151" evidence="1">
    <location>
        <begin position="22"/>
        <end position="304"/>
    </location>
</feature>
<dbReference type="SUPFAM" id="SSF53850">
    <property type="entry name" value="Periplasmic binding protein-like II"/>
    <property type="match status" value="1"/>
</dbReference>
<dbReference type="InterPro" id="IPR007210">
    <property type="entry name" value="ABC_Gly_betaine_transp_sub-bd"/>
</dbReference>
<dbReference type="GO" id="GO:0022857">
    <property type="term" value="F:transmembrane transporter activity"/>
    <property type="evidence" value="ECO:0007669"/>
    <property type="project" value="InterPro"/>
</dbReference>
<dbReference type="Gene3D" id="3.40.190.10">
    <property type="entry name" value="Periplasmic binding protein-like II"/>
    <property type="match status" value="1"/>
</dbReference>
<protein>
    <submittedName>
        <fullName evidence="3">ABC transporter, substrate-binding protein, QAT family</fullName>
    </submittedName>
</protein>
<dbReference type="PROSITE" id="PS51257">
    <property type="entry name" value="PROKAR_LIPOPROTEIN"/>
    <property type="match status" value="1"/>
</dbReference>
<dbReference type="AlphaFoldDB" id="E4KNU5"/>
<dbReference type="STRING" id="908337.HMPREF9257_1227"/>
<dbReference type="Proteomes" id="UP000005990">
    <property type="component" value="Unassembled WGS sequence"/>
</dbReference>
<feature type="domain" description="ABC-type glycine betaine transport system substrate-binding" evidence="2">
    <location>
        <begin position="30"/>
        <end position="294"/>
    </location>
</feature>
<name>E4KNU5_9LACT</name>
<keyword evidence="4" id="KW-1185">Reference proteome</keyword>
<dbReference type="Gene3D" id="3.40.190.120">
    <property type="entry name" value="Osmoprotection protein (prox), domain 2"/>
    <property type="match status" value="1"/>
</dbReference>
<evidence type="ECO:0000256" key="1">
    <source>
        <dbReference type="SAM" id="SignalP"/>
    </source>
</evidence>
<accession>E4KNU5</accession>
<dbReference type="CDD" id="cd13608">
    <property type="entry name" value="PBP2_OpuCC_like"/>
    <property type="match status" value="1"/>
</dbReference>
<dbReference type="eggNOG" id="COG1732">
    <property type="taxonomic scope" value="Bacteria"/>
</dbReference>
<evidence type="ECO:0000259" key="2">
    <source>
        <dbReference type="Pfam" id="PF04069"/>
    </source>
</evidence>
<dbReference type="EMBL" id="AENN01000015">
    <property type="protein sequence ID" value="EFR30958.1"/>
    <property type="molecule type" value="Genomic_DNA"/>
</dbReference>
<dbReference type="RefSeq" id="WP_006418161.1">
    <property type="nucleotide sequence ID" value="NZ_AENN01000015.1"/>
</dbReference>
<organism evidence="3 4">
    <name type="scientific">Eremococcus coleocola ACS-139-V-Col8</name>
    <dbReference type="NCBI Taxonomy" id="908337"/>
    <lineage>
        <taxon>Bacteria</taxon>
        <taxon>Bacillati</taxon>
        <taxon>Bacillota</taxon>
        <taxon>Bacilli</taxon>
        <taxon>Lactobacillales</taxon>
        <taxon>Aerococcaceae</taxon>
        <taxon>Eremococcus</taxon>
    </lineage>
</organism>
<dbReference type="Pfam" id="PF04069">
    <property type="entry name" value="OpuAC"/>
    <property type="match status" value="1"/>
</dbReference>
<evidence type="ECO:0000313" key="4">
    <source>
        <dbReference type="Proteomes" id="UP000005990"/>
    </source>
</evidence>
<dbReference type="OrthoDB" id="9801163at2"/>
<evidence type="ECO:0000313" key="3">
    <source>
        <dbReference type="EMBL" id="EFR30958.1"/>
    </source>
</evidence>
<gene>
    <name evidence="3" type="primary">opuCC</name>
    <name evidence="3" type="ORF">HMPREF9257_1227</name>
</gene>
<reference evidence="3 4" key="1">
    <citation type="submission" date="2010-10" db="EMBL/GenBank/DDBJ databases">
        <authorList>
            <person name="Durkin A.S."/>
            <person name="Madupu R."/>
            <person name="Torralba M."/>
            <person name="Gillis M."/>
            <person name="Methe B."/>
            <person name="Sutton G."/>
            <person name="Nelson K.E."/>
        </authorList>
    </citation>
    <scope>NUCLEOTIDE SEQUENCE [LARGE SCALE GENOMIC DNA]</scope>
    <source>
        <strain evidence="3 4">ACS-139-V-Col8</strain>
    </source>
</reference>
<keyword evidence="1" id="KW-0732">Signal</keyword>
<comment type="caution">
    <text evidence="3">The sequence shown here is derived from an EMBL/GenBank/DDBJ whole genome shotgun (WGS) entry which is preliminary data.</text>
</comment>
<sequence length="304" mass="34074">MKRFKTILLMCLSLLVLTACVPGMTSQNHPIRIAGLSTTEGQILSALVQKLIEEETDYPVEMINNLGTSVVSQQAVRNGDADITPARYTGTDMVAVLNETPIKDPNEALAYVQKAFKERFNYKYYDSYGFNNTYTFLVTPEFAAENNLKTVSDLEKISDTVRAGFDSQWLVREGDGYPGFKEEYGFAFDHTNAMQIGLVYNALAGGAMDLVLGYSSDGRIASYDLVMLEDDKQFFPPYDAAPMATQEILDDYPELDGLLKRLEGKISTEQMQELNYEADHLLKEPSVVAEEFLEANNYFRGEDN</sequence>
<feature type="signal peptide" evidence="1">
    <location>
        <begin position="1"/>
        <end position="21"/>
    </location>
</feature>
<dbReference type="GO" id="GO:0043190">
    <property type="term" value="C:ATP-binding cassette (ABC) transporter complex"/>
    <property type="evidence" value="ECO:0007669"/>
    <property type="project" value="InterPro"/>
</dbReference>
<proteinExistence type="predicted"/>